<dbReference type="GO" id="GO:0003713">
    <property type="term" value="F:transcription coactivator activity"/>
    <property type="evidence" value="ECO:0007669"/>
    <property type="project" value="TreeGrafter"/>
</dbReference>
<organism evidence="7 8">
    <name type="scientific">Ceutorhynchus assimilis</name>
    <name type="common">cabbage seed weevil</name>
    <dbReference type="NCBI Taxonomy" id="467358"/>
    <lineage>
        <taxon>Eukaryota</taxon>
        <taxon>Metazoa</taxon>
        <taxon>Ecdysozoa</taxon>
        <taxon>Arthropoda</taxon>
        <taxon>Hexapoda</taxon>
        <taxon>Insecta</taxon>
        <taxon>Pterygota</taxon>
        <taxon>Neoptera</taxon>
        <taxon>Endopterygota</taxon>
        <taxon>Coleoptera</taxon>
        <taxon>Polyphaga</taxon>
        <taxon>Cucujiformia</taxon>
        <taxon>Curculionidae</taxon>
        <taxon>Ceutorhynchinae</taxon>
        <taxon>Ceutorhynchus</taxon>
    </lineage>
</organism>
<dbReference type="PANTHER" id="PTHR10221">
    <property type="entry name" value="TRANSCRIPTION INITIATION FACTOR TFIID SUBUNIT 6"/>
    <property type="match status" value="1"/>
</dbReference>
<evidence type="ECO:0000256" key="5">
    <source>
        <dbReference type="ARBA" id="ARBA00023242"/>
    </source>
</evidence>
<proteinExistence type="inferred from homology"/>
<dbReference type="OrthoDB" id="361039at2759"/>
<name>A0A9N9QPE8_9CUCU</name>
<sequence>MTQELSILEKKLDQIIKNTKFVPKPDFVYLKLLPAIHNLSKEEQIYFKNLTEPIFGYNEQLRNGKLKQLATDYHVTLILPYLCTFIKDTVHFNLVFTDLTLLIYAMRMVKSLLANKNVNLKPYIHEILPAVLSCSLARNISKYYVDNHWTLREFAGVVVASICATYSDNLNNIKQKVIEIYNKGIVDADKGLTTSFGAIKGFYSLGEEEVKTHLIPKIMIISKKIQRTIENNYQNFGYMEQKHQTNVAKHVRTVMVTVCAPILYKTRNVNDGGLTYARDFGYLGKSLYIQVKNIESAQLAKQMQHFNNVLNVSSLVNQSMAFNSGNPNILNGNQNLTPSNVNQNLILNRANGNQNVMPNPLNQNIMLNPAYFNTVITPGIRPLNSSLMKFGPAPNSSWFKKGRF</sequence>
<dbReference type="GO" id="GO:0000124">
    <property type="term" value="C:SAGA complex"/>
    <property type="evidence" value="ECO:0007669"/>
    <property type="project" value="InterPro"/>
</dbReference>
<dbReference type="EMBL" id="OU892279">
    <property type="protein sequence ID" value="CAG9766568.1"/>
    <property type="molecule type" value="Genomic_DNA"/>
</dbReference>
<dbReference type="CDD" id="cd08050">
    <property type="entry name" value="TAF6C"/>
    <property type="match status" value="1"/>
</dbReference>
<dbReference type="GO" id="GO:0051123">
    <property type="term" value="P:RNA polymerase II preinitiation complex assembly"/>
    <property type="evidence" value="ECO:0007669"/>
    <property type="project" value="TreeGrafter"/>
</dbReference>
<dbReference type="Gene3D" id="1.25.40.770">
    <property type="entry name" value="TAF6, C-terminal HEAT repeat domain"/>
    <property type="match status" value="1"/>
</dbReference>
<evidence type="ECO:0000256" key="1">
    <source>
        <dbReference type="ARBA" id="ARBA00004123"/>
    </source>
</evidence>
<reference evidence="7" key="1">
    <citation type="submission" date="2022-01" db="EMBL/GenBank/DDBJ databases">
        <authorList>
            <person name="King R."/>
        </authorList>
    </citation>
    <scope>NUCLEOTIDE SEQUENCE</scope>
</reference>
<dbReference type="Proteomes" id="UP001152799">
    <property type="component" value="Chromosome 3"/>
</dbReference>
<evidence type="ECO:0000313" key="7">
    <source>
        <dbReference type="EMBL" id="CAG9766568.1"/>
    </source>
</evidence>
<comment type="subcellular location">
    <subcellularLocation>
        <location evidence="1">Nucleus</location>
    </subcellularLocation>
</comment>
<dbReference type="InterPro" id="IPR037796">
    <property type="entry name" value="TAF6"/>
</dbReference>
<dbReference type="AlphaFoldDB" id="A0A9N9QPE8"/>
<dbReference type="GO" id="GO:0016251">
    <property type="term" value="F:RNA polymerase II general transcription initiation factor activity"/>
    <property type="evidence" value="ECO:0007669"/>
    <property type="project" value="InterPro"/>
</dbReference>
<dbReference type="InterPro" id="IPR046344">
    <property type="entry name" value="TAF6_C_sf"/>
</dbReference>
<evidence type="ECO:0000256" key="4">
    <source>
        <dbReference type="ARBA" id="ARBA00023163"/>
    </source>
</evidence>
<keyword evidence="3" id="KW-0805">Transcription regulation</keyword>
<evidence type="ECO:0000256" key="3">
    <source>
        <dbReference type="ARBA" id="ARBA00023015"/>
    </source>
</evidence>
<evidence type="ECO:0000259" key="6">
    <source>
        <dbReference type="Pfam" id="PF07571"/>
    </source>
</evidence>
<evidence type="ECO:0000313" key="8">
    <source>
        <dbReference type="Proteomes" id="UP001152799"/>
    </source>
</evidence>
<keyword evidence="5" id="KW-0539">Nucleus</keyword>
<dbReference type="SUPFAM" id="SSF48371">
    <property type="entry name" value="ARM repeat"/>
    <property type="match status" value="1"/>
</dbReference>
<dbReference type="InterPro" id="IPR016024">
    <property type="entry name" value="ARM-type_fold"/>
</dbReference>
<dbReference type="GO" id="GO:0046695">
    <property type="term" value="C:SLIK (SAGA-like) complex"/>
    <property type="evidence" value="ECO:0007669"/>
    <property type="project" value="InterPro"/>
</dbReference>
<gene>
    <name evidence="7" type="ORF">CEUTPL_LOCUS7147</name>
</gene>
<dbReference type="Pfam" id="PF07571">
    <property type="entry name" value="TAF6_C"/>
    <property type="match status" value="1"/>
</dbReference>
<feature type="domain" description="TAF6 C-terminal HEAT repeat" evidence="6">
    <location>
        <begin position="37"/>
        <end position="218"/>
    </location>
</feature>
<dbReference type="PANTHER" id="PTHR10221:SF9">
    <property type="entry name" value="TRANSCRIPTION INITIATION FACTOR TFIID SUBUNIT 6"/>
    <property type="match status" value="1"/>
</dbReference>
<dbReference type="FunFam" id="1.25.40.770:FF:000001">
    <property type="entry name" value="Transcription initiation factor TFIID subunit 6"/>
    <property type="match status" value="1"/>
</dbReference>
<keyword evidence="8" id="KW-1185">Reference proteome</keyword>
<dbReference type="GO" id="GO:0005669">
    <property type="term" value="C:transcription factor TFIID complex"/>
    <property type="evidence" value="ECO:0007669"/>
    <property type="project" value="InterPro"/>
</dbReference>
<comment type="similarity">
    <text evidence="2">Belongs to the TAF6 family.</text>
</comment>
<evidence type="ECO:0000256" key="2">
    <source>
        <dbReference type="ARBA" id="ARBA00007688"/>
    </source>
</evidence>
<accession>A0A9N9QPE8</accession>
<keyword evidence="4" id="KW-0804">Transcription</keyword>
<dbReference type="InterPro" id="IPR011442">
    <property type="entry name" value="TAF6_C"/>
</dbReference>
<protein>
    <recommendedName>
        <fullName evidence="6">TAF6 C-terminal HEAT repeat domain-containing protein</fullName>
    </recommendedName>
</protein>